<comment type="caution">
    <text evidence="6">The sequence shown here is derived from an EMBL/GenBank/DDBJ whole genome shotgun (WGS) entry which is preliminary data.</text>
</comment>
<comment type="function">
    <text evidence="3">With LigD forms a non-homologous end joining (NHEJ) DNA repair enzyme, which repairs dsDNA breaks with reduced fidelity. Binds linear dsDNA with 5'- and 3'- overhangs but not closed circular dsDNA nor ssDNA. Recruits and stimulates the ligase activity of LigD.</text>
</comment>
<keyword evidence="1 3" id="KW-0238">DNA-binding</keyword>
<dbReference type="RefSeq" id="WP_031144094.1">
    <property type="nucleotide sequence ID" value="NZ_JYJH01000045.1"/>
</dbReference>
<dbReference type="InterPro" id="IPR009187">
    <property type="entry name" value="Prok_Ku"/>
</dbReference>
<proteinExistence type="inferred from homology"/>
<comment type="similarity">
    <text evidence="3">Belongs to the prokaryotic Ku family.</text>
</comment>
<dbReference type="Gene3D" id="2.40.290.10">
    <property type="match status" value="1"/>
</dbReference>
<dbReference type="GO" id="GO:0006303">
    <property type="term" value="P:double-strand break repair via nonhomologous end joining"/>
    <property type="evidence" value="ECO:0007669"/>
    <property type="project" value="UniProtKB-UniRule"/>
</dbReference>
<feature type="compositionally biased region" description="Basic residues" evidence="4">
    <location>
        <begin position="261"/>
        <end position="271"/>
    </location>
</feature>
<keyword evidence="2 3" id="KW-0233">DNA recombination</keyword>
<feature type="domain" description="Ku" evidence="5">
    <location>
        <begin position="53"/>
        <end position="183"/>
    </location>
</feature>
<dbReference type="InterPro" id="IPR006164">
    <property type="entry name" value="DNA_bd_Ku70/Ku80"/>
</dbReference>
<reference evidence="7" key="1">
    <citation type="submission" date="2015-02" db="EMBL/GenBank/DDBJ databases">
        <authorList>
            <person name="Ju K.-S."/>
            <person name="Doroghazi J.R."/>
            <person name="Metcalf W."/>
        </authorList>
    </citation>
    <scope>NUCLEOTIDE SEQUENCE [LARGE SCALE GENOMIC DNA]</scope>
    <source>
        <strain evidence="7">NRRL B-16380</strain>
    </source>
</reference>
<evidence type="ECO:0000259" key="5">
    <source>
        <dbReference type="SMART" id="SM00559"/>
    </source>
</evidence>
<dbReference type="PATRIC" id="fig|284040.3.peg.6356"/>
<feature type="compositionally biased region" description="Basic and acidic residues" evidence="4">
    <location>
        <begin position="330"/>
        <end position="343"/>
    </location>
</feature>
<dbReference type="InterPro" id="IPR016194">
    <property type="entry name" value="SPOC-like_C_dom_sf"/>
</dbReference>
<dbReference type="PANTHER" id="PTHR41251:SF1">
    <property type="entry name" value="NON-HOMOLOGOUS END JOINING PROTEIN KU"/>
    <property type="match status" value="1"/>
</dbReference>
<organism evidence="6 7">
    <name type="scientific">Streptomyces variegatus</name>
    <dbReference type="NCBI Taxonomy" id="284040"/>
    <lineage>
        <taxon>Bacteria</taxon>
        <taxon>Bacillati</taxon>
        <taxon>Actinomycetota</taxon>
        <taxon>Actinomycetes</taxon>
        <taxon>Kitasatosporales</taxon>
        <taxon>Streptomycetaceae</taxon>
        <taxon>Streptomyces</taxon>
    </lineage>
</organism>
<dbReference type="SUPFAM" id="SSF100939">
    <property type="entry name" value="SPOC domain-like"/>
    <property type="match status" value="1"/>
</dbReference>
<feature type="compositionally biased region" description="Low complexity" evidence="4">
    <location>
        <begin position="272"/>
        <end position="286"/>
    </location>
</feature>
<keyword evidence="7" id="KW-1185">Reference proteome</keyword>
<dbReference type="AlphaFoldDB" id="A0A0M2GHM8"/>
<dbReference type="FunFam" id="2.40.290.10:FF:000004">
    <property type="entry name" value="Non-homologous end joining protein Ku"/>
    <property type="match status" value="1"/>
</dbReference>
<dbReference type="GO" id="GO:0006310">
    <property type="term" value="P:DNA recombination"/>
    <property type="evidence" value="ECO:0007669"/>
    <property type="project" value="UniProtKB-KW"/>
</dbReference>
<dbReference type="HAMAP" id="MF_01875">
    <property type="entry name" value="Prokaryotic_Ku"/>
    <property type="match status" value="1"/>
</dbReference>
<evidence type="ECO:0000256" key="3">
    <source>
        <dbReference type="HAMAP-Rule" id="MF_01875"/>
    </source>
</evidence>
<dbReference type="Proteomes" id="UP000034786">
    <property type="component" value="Unassembled WGS sequence"/>
</dbReference>
<dbReference type="GO" id="GO:0003690">
    <property type="term" value="F:double-stranded DNA binding"/>
    <property type="evidence" value="ECO:0007669"/>
    <property type="project" value="UniProtKB-UniRule"/>
</dbReference>
<evidence type="ECO:0000313" key="7">
    <source>
        <dbReference type="Proteomes" id="UP000034786"/>
    </source>
</evidence>
<comment type="subunit">
    <text evidence="3">Homodimer. Interacts with LigD.</text>
</comment>
<evidence type="ECO:0000256" key="4">
    <source>
        <dbReference type="SAM" id="MobiDB-lite"/>
    </source>
</evidence>
<name>A0A0M2GHM8_9ACTN</name>
<gene>
    <name evidence="3" type="primary">ku</name>
    <name evidence="6" type="ORF">UK15_35735</name>
</gene>
<evidence type="ECO:0000256" key="1">
    <source>
        <dbReference type="ARBA" id="ARBA00023125"/>
    </source>
</evidence>
<evidence type="ECO:0000256" key="2">
    <source>
        <dbReference type="ARBA" id="ARBA00023172"/>
    </source>
</evidence>
<dbReference type="SMART" id="SM00559">
    <property type="entry name" value="Ku78"/>
    <property type="match status" value="1"/>
</dbReference>
<protein>
    <recommendedName>
        <fullName evidence="3">Non-homologous end joining protein Ku</fullName>
    </recommendedName>
</protein>
<dbReference type="EMBL" id="JYJH01000045">
    <property type="protein sequence ID" value="KJK34495.1"/>
    <property type="molecule type" value="Genomic_DNA"/>
</dbReference>
<feature type="compositionally biased region" description="Basic and acidic residues" evidence="4">
    <location>
        <begin position="305"/>
        <end position="322"/>
    </location>
</feature>
<dbReference type="NCBIfam" id="TIGR02772">
    <property type="entry name" value="Ku_bact"/>
    <property type="match status" value="1"/>
</dbReference>
<keyword evidence="3" id="KW-0234">DNA repair</keyword>
<evidence type="ECO:0000313" key="6">
    <source>
        <dbReference type="EMBL" id="KJK34495.1"/>
    </source>
</evidence>
<keyword evidence="3" id="KW-0227">DNA damage</keyword>
<dbReference type="STRING" id="284040.UK15_35735"/>
<dbReference type="Pfam" id="PF02735">
    <property type="entry name" value="Ku"/>
    <property type="match status" value="1"/>
</dbReference>
<sequence>MARAIWTGVVSFGLVSVPVGLYSATEDHTIHFHQLQRGTADRIRNRRVNERTGDEVDTSNIVKGYQVSKGEYIVVEPDELDEIAQGRSQTIDITDFVDLEEIEPVYFDRTYYVAPRGKEYTKVYELLRAALAQSNRVGIATFVMRGKQYLTALRAEDKVLVLQTLRWADEVRDPYEELPELPTGRAGKGKELDMALQLVDSLSGPWEPSRYRDTYQKKVRELVEAKAEGREIAAAEEAPVATNVVDLMQALQGSIDQARGGPKKSSGRKPKQSQPGRKTAQRPAAKTAKKAATRKAPSPTGRASADSRDQRGPGKRELRQLSKAELYQRATEHDVPGRSKMSREELVVALAHAGQRRKKSAA</sequence>
<accession>A0A0M2GHM8</accession>
<dbReference type="PANTHER" id="PTHR41251">
    <property type="entry name" value="NON-HOMOLOGOUS END JOINING PROTEIN KU"/>
    <property type="match status" value="1"/>
</dbReference>
<dbReference type="CDD" id="cd00789">
    <property type="entry name" value="KU_like"/>
    <property type="match status" value="1"/>
</dbReference>
<feature type="region of interest" description="Disordered" evidence="4">
    <location>
        <begin position="256"/>
        <end position="343"/>
    </location>
</feature>